<dbReference type="Gene3D" id="3.50.50.60">
    <property type="entry name" value="FAD/NAD(P)-binding domain"/>
    <property type="match status" value="1"/>
</dbReference>
<sequence>MKTFNIIQPTGSCCTTAQAKNIEEHVTLNDRNKHLPIVIIGAGPIGLATAAHLVEQKQAFILLEAGNEVAYNIRTWGHVTLFSPWRYNINKAAKALLEETDWQEPDLDILPTGHELIDFYLKPLAELAHIKPSIRLNAKVVGSSKQFNDKMKSKNRDNQAFQVYVEQGNALHMIEARAVIDATGTWGNPNPANAAGVWLKTEKALASHIEYGIPDIKMNVEKYANKKIAVIGGGHSAINTLLSLAELQKENPSTQLVWIMRKKSVEEAYGGEEKDALEARGTLGIRIHELVDTGKVEVITPFYVSQVKRGESINIIGTVNGEQKVLTGFDELTVNAGSRPDFTMNSELRLSIDTVTESVQALAPLIDPNEHSCGTVRAHGEEILRQPEKDFYIVGAKSYGRAPTFLMATGYEQVRSITAYLAGDKEASKRVELKLPETGVCGINLADKSNSCC</sequence>
<dbReference type="GO" id="GO:0004497">
    <property type="term" value="F:monooxygenase activity"/>
    <property type="evidence" value="ECO:0007669"/>
    <property type="project" value="TreeGrafter"/>
</dbReference>
<gene>
    <name evidence="2" type="ORF">P9B03_01580</name>
</gene>
<keyword evidence="1" id="KW-0560">Oxidoreductase</keyword>
<protein>
    <submittedName>
        <fullName evidence="2">NAD(P)-binding domain-containing protein</fullName>
    </submittedName>
</protein>
<reference evidence="2 3" key="1">
    <citation type="submission" date="2023-03" db="EMBL/GenBank/DDBJ databases">
        <title>Bacillus Genome Sequencing.</title>
        <authorList>
            <person name="Dunlap C."/>
        </authorList>
    </citation>
    <scope>NUCLEOTIDE SEQUENCE [LARGE SCALE GENOMIC DNA]</scope>
    <source>
        <strain evidence="2 3">B-59205</strain>
    </source>
</reference>
<dbReference type="AlphaFoldDB" id="A0AAW9NKY6"/>
<evidence type="ECO:0000313" key="3">
    <source>
        <dbReference type="Proteomes" id="UP001344888"/>
    </source>
</evidence>
<dbReference type="Proteomes" id="UP001344888">
    <property type="component" value="Unassembled WGS sequence"/>
</dbReference>
<keyword evidence="3" id="KW-1185">Reference proteome</keyword>
<dbReference type="SUPFAM" id="SSF51905">
    <property type="entry name" value="FAD/NAD(P)-binding domain"/>
    <property type="match status" value="1"/>
</dbReference>
<dbReference type="GO" id="GO:0050660">
    <property type="term" value="F:flavin adenine dinucleotide binding"/>
    <property type="evidence" value="ECO:0007669"/>
    <property type="project" value="TreeGrafter"/>
</dbReference>
<dbReference type="PRINTS" id="PR00368">
    <property type="entry name" value="FADPNR"/>
</dbReference>
<comment type="caution">
    <text evidence="2">The sequence shown here is derived from an EMBL/GenBank/DDBJ whole genome shotgun (WGS) entry which is preliminary data.</text>
</comment>
<dbReference type="RefSeq" id="WP_326121397.1">
    <property type="nucleotide sequence ID" value="NZ_JARSFG010000003.1"/>
</dbReference>
<dbReference type="PANTHER" id="PTHR43539:SF78">
    <property type="entry name" value="FLAVIN-CONTAINING MONOOXYGENASE"/>
    <property type="match status" value="1"/>
</dbReference>
<name>A0AAW9NKY6_9BACL</name>
<dbReference type="PANTHER" id="PTHR43539">
    <property type="entry name" value="FLAVIN-BINDING MONOOXYGENASE-LIKE PROTEIN (AFU_ORTHOLOGUE AFUA_4G09220)"/>
    <property type="match status" value="1"/>
</dbReference>
<accession>A0AAW9NKY6</accession>
<dbReference type="EMBL" id="JARSFG010000003">
    <property type="protein sequence ID" value="MEC1177162.1"/>
    <property type="molecule type" value="Genomic_DNA"/>
</dbReference>
<evidence type="ECO:0000256" key="1">
    <source>
        <dbReference type="ARBA" id="ARBA00023002"/>
    </source>
</evidence>
<evidence type="ECO:0000313" key="2">
    <source>
        <dbReference type="EMBL" id="MEC1177162.1"/>
    </source>
</evidence>
<organism evidence="2 3">
    <name type="scientific">Metasolibacillus meyeri</name>
    <dbReference type="NCBI Taxonomy" id="1071052"/>
    <lineage>
        <taxon>Bacteria</taxon>
        <taxon>Bacillati</taxon>
        <taxon>Bacillota</taxon>
        <taxon>Bacilli</taxon>
        <taxon>Bacillales</taxon>
        <taxon>Caryophanaceae</taxon>
        <taxon>Metasolibacillus</taxon>
    </lineage>
</organism>
<dbReference type="InterPro" id="IPR050982">
    <property type="entry name" value="Auxin_biosynth/cation_transpt"/>
</dbReference>
<dbReference type="Pfam" id="PF13738">
    <property type="entry name" value="Pyr_redox_3"/>
    <property type="match status" value="1"/>
</dbReference>
<proteinExistence type="predicted"/>
<dbReference type="InterPro" id="IPR036188">
    <property type="entry name" value="FAD/NAD-bd_sf"/>
</dbReference>